<organism evidence="2 3">
    <name type="scientific">Arthrobacter mangrovi</name>
    <dbReference type="NCBI Taxonomy" id="2966350"/>
    <lineage>
        <taxon>Bacteria</taxon>
        <taxon>Bacillati</taxon>
        <taxon>Actinomycetota</taxon>
        <taxon>Actinomycetes</taxon>
        <taxon>Micrococcales</taxon>
        <taxon>Micrococcaceae</taxon>
        <taxon>Arthrobacter</taxon>
    </lineage>
</organism>
<comment type="caution">
    <text evidence="2">The sequence shown here is derived from an EMBL/GenBank/DDBJ whole genome shotgun (WGS) entry which is preliminary data.</text>
</comment>
<dbReference type="Pfam" id="PF10604">
    <property type="entry name" value="Polyketide_cyc2"/>
    <property type="match status" value="1"/>
</dbReference>
<proteinExistence type="predicted"/>
<evidence type="ECO:0008006" key="4">
    <source>
        <dbReference type="Google" id="ProtNLM"/>
    </source>
</evidence>
<name>A0ABQ5MXL6_9MICC</name>
<feature type="region of interest" description="Disordered" evidence="1">
    <location>
        <begin position="33"/>
        <end position="63"/>
    </location>
</feature>
<accession>A0ABQ5MXL6</accession>
<dbReference type="CDD" id="cd07822">
    <property type="entry name" value="SRPBCC_4"/>
    <property type="match status" value="1"/>
</dbReference>
<evidence type="ECO:0000313" key="2">
    <source>
        <dbReference type="EMBL" id="GLB68724.1"/>
    </source>
</evidence>
<dbReference type="Gene3D" id="3.30.530.20">
    <property type="match status" value="1"/>
</dbReference>
<evidence type="ECO:0000313" key="3">
    <source>
        <dbReference type="Proteomes" id="UP001209654"/>
    </source>
</evidence>
<dbReference type="InterPro" id="IPR023393">
    <property type="entry name" value="START-like_dom_sf"/>
</dbReference>
<dbReference type="SUPFAM" id="SSF55961">
    <property type="entry name" value="Bet v1-like"/>
    <property type="match status" value="1"/>
</dbReference>
<protein>
    <recommendedName>
        <fullName evidence="4">SRPBCC domain-containing protein</fullName>
    </recommendedName>
</protein>
<dbReference type="InterPro" id="IPR019587">
    <property type="entry name" value="Polyketide_cyclase/dehydratase"/>
</dbReference>
<reference evidence="2 3" key="1">
    <citation type="journal article" date="2023" name="Int. J. Syst. Evol. Microbiol.">
        <title>Arthrobacter mangrovi sp. nov., an actinobacterium isolated from the rhizosphere of a mangrove.</title>
        <authorList>
            <person name="Hamada M."/>
            <person name="Saitou S."/>
            <person name="Enomoto N."/>
            <person name="Nanri K."/>
            <person name="Hidaka K."/>
            <person name="Miura T."/>
            <person name="Tamura T."/>
        </authorList>
    </citation>
    <scope>NUCLEOTIDE SEQUENCE [LARGE SCALE GENOMIC DNA]</scope>
    <source>
        <strain evidence="2 3">NBRC 112813</strain>
    </source>
</reference>
<sequence length="197" mass="21248">MRCNGGARRTTGLETARFERLTAHLVDATGPYAGMDRPVSDRKSEASMASAHEGTATTHRTTFSRTTSVQRAISAEPATIWSLLTTAAAYPQWNSTVLSLDGAIRQGGRIRLVSALAPERPFTLRIKQCEPPARLVWGDAMGTRTFSLSPAGPGTTLFRMTERIGGPLFPLFAGKIPDFDDSFTRFAADLKTAAEAS</sequence>
<dbReference type="EMBL" id="BRVS01000022">
    <property type="protein sequence ID" value="GLB68724.1"/>
    <property type="molecule type" value="Genomic_DNA"/>
</dbReference>
<evidence type="ECO:0000256" key="1">
    <source>
        <dbReference type="SAM" id="MobiDB-lite"/>
    </source>
</evidence>
<dbReference type="Proteomes" id="UP001209654">
    <property type="component" value="Unassembled WGS sequence"/>
</dbReference>
<keyword evidence="3" id="KW-1185">Reference proteome</keyword>
<gene>
    <name evidence="2" type="ORF">AHIS1636_31660</name>
</gene>